<evidence type="ECO:0000313" key="2">
    <source>
        <dbReference type="Proteomes" id="UP000766486"/>
    </source>
</evidence>
<comment type="caution">
    <text evidence="1">The sequence shown here is derived from an EMBL/GenBank/DDBJ whole genome shotgun (WGS) entry which is preliminary data.</text>
</comment>
<dbReference type="EMBL" id="CABFNS010000715">
    <property type="protein sequence ID" value="VUC24154.1"/>
    <property type="molecule type" value="Genomic_DNA"/>
</dbReference>
<protein>
    <recommendedName>
        <fullName evidence="3">F-box domain-containing protein</fullName>
    </recommendedName>
</protein>
<name>A0ABY6U229_BIOOC</name>
<dbReference type="Proteomes" id="UP000766486">
    <property type="component" value="Unassembled WGS sequence"/>
</dbReference>
<evidence type="ECO:0008006" key="3">
    <source>
        <dbReference type="Google" id="ProtNLM"/>
    </source>
</evidence>
<accession>A0ABY6U229</accession>
<keyword evidence="2" id="KW-1185">Reference proteome</keyword>
<evidence type="ECO:0000313" key="1">
    <source>
        <dbReference type="EMBL" id="VUC24154.1"/>
    </source>
</evidence>
<reference evidence="1 2" key="1">
    <citation type="submission" date="2019-06" db="EMBL/GenBank/DDBJ databases">
        <authorList>
            <person name="Broberg M."/>
        </authorList>
    </citation>
    <scope>NUCLEOTIDE SEQUENCE [LARGE SCALE GENOMIC DNA]</scope>
</reference>
<gene>
    <name evidence="1" type="ORF">CLO192961_LOCUS132709</name>
</gene>
<proteinExistence type="predicted"/>
<sequence>MPPEVHLQILSGLVTNDSNDIFSVLCTCKKLYEIALPLSVKIFQEHTPYVPGNDDIPMRIRVLKFLRYITITKPGLASYVKTLVLGRWLLVRRFQQPIADPKGPTREEMDIYSEIISRVVARHSDPANERNNISMWIADLKDGMVDAIFALLLVVCSGLKEVCFPAPRESYDYLQVGFSKRSHLGFILRLATETDSPDEAPLSRLQHVYHEGLEGEGYENWTDHALPFFRLPNLRTYECLYGKVLEEDAVSPTLLAPSSSTIQDLVFRSSCIPANFLKTILACSKTLRSFEYMRGLSDRGYPYTAAMPRDVMEAIQDHAGELEHLTLDLDDDFCRETWLGNSDRIFMGDIVQQMTKLKTLVVGMLPLTGIINTGFDMTQFDVNEHLGTHDKIEGTRRLAECLPESLERLEIICCGKGILEEAQELLDLISMGRRFRDLSFVRFVFNIGFLDLSGVHLTCSSSSLRLETVLQARRYREFDLAKSCRLHPSPCSRLHPRTSNYYDDWHKYRFSGKLTVRELFNSK</sequence>
<organism evidence="1 2">
    <name type="scientific">Bionectria ochroleuca</name>
    <name type="common">Gliocladium roseum</name>
    <dbReference type="NCBI Taxonomy" id="29856"/>
    <lineage>
        <taxon>Eukaryota</taxon>
        <taxon>Fungi</taxon>
        <taxon>Dikarya</taxon>
        <taxon>Ascomycota</taxon>
        <taxon>Pezizomycotina</taxon>
        <taxon>Sordariomycetes</taxon>
        <taxon>Hypocreomycetidae</taxon>
        <taxon>Hypocreales</taxon>
        <taxon>Bionectriaceae</taxon>
        <taxon>Clonostachys</taxon>
    </lineage>
</organism>